<dbReference type="STRING" id="1962155.B1813_09725"/>
<sequence>MTVPTTNHTMSASMPRPAEAPATGGSRLRWALADAWTVTRRDLIHWANQPGMLVANLLFSVLVLLMFGFLFGGAMAAPGNYWEFLVPGVLALTMVFGVESTFTAVNTDLARGVTDRFRSLPMAGSAVVVGRAGADLLNSVVTLAVLVATSLAVGWQPHSGIGPTLAAFGLLLLLRLAMLWVGIYLGLVAKSPESVMALQILVWPVGFLSNAFVSPATMPGWLGAIAEWNPLSATVAAVRQLWENPSWSSESWLAMHPVLFAVLWPVLLIAVFFPLSVRRYRRLSH</sequence>
<evidence type="ECO:0000256" key="2">
    <source>
        <dbReference type="ARBA" id="ARBA00022692"/>
    </source>
</evidence>
<reference evidence="9 10" key="1">
    <citation type="submission" date="2017-02" db="EMBL/GenBank/DDBJ databases">
        <title>Draft genome of Saccharomonospora sp. 154.</title>
        <authorList>
            <person name="Alonso-Carmona G.S."/>
            <person name="De La Haba R."/>
            <person name="Vera-Gargallo B."/>
            <person name="Sandoval-Trujillo A.H."/>
            <person name="Ramirez-Duran N."/>
            <person name="Ventosa A."/>
        </authorList>
    </citation>
    <scope>NUCLEOTIDE SEQUENCE [LARGE SCALE GENOMIC DNA]</scope>
    <source>
        <strain evidence="9 10">LRS4.154</strain>
    </source>
</reference>
<feature type="transmembrane region" description="Helical" evidence="6">
    <location>
        <begin position="252"/>
        <end position="275"/>
    </location>
</feature>
<dbReference type="Proteomes" id="UP000192591">
    <property type="component" value="Unassembled WGS sequence"/>
</dbReference>
<keyword evidence="6" id="KW-1003">Cell membrane</keyword>
<feature type="domain" description="ABC transmembrane type-2" evidence="8">
    <location>
        <begin position="51"/>
        <end position="283"/>
    </location>
</feature>
<keyword evidence="3 6" id="KW-1133">Transmembrane helix</keyword>
<feature type="transmembrane region" description="Helical" evidence="6">
    <location>
        <begin position="126"/>
        <end position="153"/>
    </location>
</feature>
<dbReference type="PROSITE" id="PS51012">
    <property type="entry name" value="ABC_TM2"/>
    <property type="match status" value="1"/>
</dbReference>
<dbReference type="PANTHER" id="PTHR43229">
    <property type="entry name" value="NODULATION PROTEIN J"/>
    <property type="match status" value="1"/>
</dbReference>
<feature type="compositionally biased region" description="Polar residues" evidence="7">
    <location>
        <begin position="1"/>
        <end position="12"/>
    </location>
</feature>
<evidence type="ECO:0000256" key="4">
    <source>
        <dbReference type="ARBA" id="ARBA00023136"/>
    </source>
</evidence>
<feature type="transmembrane region" description="Helical" evidence="6">
    <location>
        <begin position="165"/>
        <end position="188"/>
    </location>
</feature>
<evidence type="ECO:0000256" key="5">
    <source>
        <dbReference type="ARBA" id="ARBA00023251"/>
    </source>
</evidence>
<dbReference type="RefSeq" id="WP_081191526.1">
    <property type="nucleotide sequence ID" value="NZ_MWIH01000005.1"/>
</dbReference>
<dbReference type="InterPro" id="IPR047817">
    <property type="entry name" value="ABC2_TM_bact-type"/>
</dbReference>
<protein>
    <recommendedName>
        <fullName evidence="6">Transport permease protein</fullName>
    </recommendedName>
</protein>
<dbReference type="InterPro" id="IPR013525">
    <property type="entry name" value="ABC2_TM"/>
</dbReference>
<feature type="transmembrane region" description="Helical" evidence="6">
    <location>
        <begin position="84"/>
        <end position="105"/>
    </location>
</feature>
<keyword evidence="4 6" id="KW-0472">Membrane</keyword>
<dbReference type="GO" id="GO:0043190">
    <property type="term" value="C:ATP-binding cassette (ABC) transporter complex"/>
    <property type="evidence" value="ECO:0007669"/>
    <property type="project" value="InterPro"/>
</dbReference>
<dbReference type="InterPro" id="IPR051784">
    <property type="entry name" value="Nod_factor_ABC_transporter"/>
</dbReference>
<evidence type="ECO:0000313" key="9">
    <source>
        <dbReference type="EMBL" id="OQO92465.1"/>
    </source>
</evidence>
<keyword evidence="5" id="KW-0046">Antibiotic resistance</keyword>
<feature type="transmembrane region" description="Helical" evidence="6">
    <location>
        <begin position="50"/>
        <end position="72"/>
    </location>
</feature>
<dbReference type="PANTHER" id="PTHR43229:SF2">
    <property type="entry name" value="NODULATION PROTEIN J"/>
    <property type="match status" value="1"/>
</dbReference>
<evidence type="ECO:0000259" key="8">
    <source>
        <dbReference type="PROSITE" id="PS51012"/>
    </source>
</evidence>
<comment type="similarity">
    <text evidence="6">Belongs to the ABC-2 integral membrane protein family.</text>
</comment>
<proteinExistence type="inferred from homology"/>
<feature type="transmembrane region" description="Helical" evidence="6">
    <location>
        <begin position="200"/>
        <end position="222"/>
    </location>
</feature>
<dbReference type="EMBL" id="MWIH01000005">
    <property type="protein sequence ID" value="OQO92465.1"/>
    <property type="molecule type" value="Genomic_DNA"/>
</dbReference>
<feature type="region of interest" description="Disordered" evidence="7">
    <location>
        <begin position="1"/>
        <end position="23"/>
    </location>
</feature>
<evidence type="ECO:0000256" key="3">
    <source>
        <dbReference type="ARBA" id="ARBA00022989"/>
    </source>
</evidence>
<evidence type="ECO:0000256" key="6">
    <source>
        <dbReference type="RuleBase" id="RU361157"/>
    </source>
</evidence>
<accession>A0A1V9A5N9</accession>
<dbReference type="Pfam" id="PF01061">
    <property type="entry name" value="ABC2_membrane"/>
    <property type="match status" value="1"/>
</dbReference>
<name>A0A1V9A5N9_SACPI</name>
<dbReference type="GO" id="GO:0046677">
    <property type="term" value="P:response to antibiotic"/>
    <property type="evidence" value="ECO:0007669"/>
    <property type="project" value="UniProtKB-KW"/>
</dbReference>
<keyword evidence="10" id="KW-1185">Reference proteome</keyword>
<gene>
    <name evidence="9" type="ORF">B1813_09725</name>
</gene>
<evidence type="ECO:0000256" key="1">
    <source>
        <dbReference type="ARBA" id="ARBA00004141"/>
    </source>
</evidence>
<dbReference type="InterPro" id="IPR000412">
    <property type="entry name" value="ABC_2_transport"/>
</dbReference>
<dbReference type="AlphaFoldDB" id="A0A1V9A5N9"/>
<comment type="subcellular location">
    <subcellularLocation>
        <location evidence="6">Cell membrane</location>
        <topology evidence="6">Multi-pass membrane protein</topology>
    </subcellularLocation>
    <subcellularLocation>
        <location evidence="1">Membrane</location>
        <topology evidence="1">Multi-pass membrane protein</topology>
    </subcellularLocation>
</comment>
<organism evidence="9 10">
    <name type="scientific">Saccharomonospora piscinae</name>
    <dbReference type="NCBI Taxonomy" id="687388"/>
    <lineage>
        <taxon>Bacteria</taxon>
        <taxon>Bacillati</taxon>
        <taxon>Actinomycetota</taxon>
        <taxon>Actinomycetes</taxon>
        <taxon>Pseudonocardiales</taxon>
        <taxon>Pseudonocardiaceae</taxon>
        <taxon>Saccharomonospora</taxon>
    </lineage>
</organism>
<keyword evidence="2 6" id="KW-0812">Transmembrane</keyword>
<keyword evidence="6" id="KW-0813">Transport</keyword>
<evidence type="ECO:0000313" key="10">
    <source>
        <dbReference type="Proteomes" id="UP000192591"/>
    </source>
</evidence>
<evidence type="ECO:0000256" key="7">
    <source>
        <dbReference type="SAM" id="MobiDB-lite"/>
    </source>
</evidence>
<comment type="caution">
    <text evidence="9">The sequence shown here is derived from an EMBL/GenBank/DDBJ whole genome shotgun (WGS) entry which is preliminary data.</text>
</comment>
<dbReference type="GO" id="GO:0140359">
    <property type="term" value="F:ABC-type transporter activity"/>
    <property type="evidence" value="ECO:0007669"/>
    <property type="project" value="InterPro"/>
</dbReference>
<dbReference type="PIRSF" id="PIRSF006648">
    <property type="entry name" value="DrrB"/>
    <property type="match status" value="1"/>
</dbReference>